<gene>
    <name evidence="1" type="ORF">XA1314C_15310</name>
</gene>
<organism evidence="1 2">
    <name type="scientific">Xanthomonas arboricola</name>
    <dbReference type="NCBI Taxonomy" id="56448"/>
    <lineage>
        <taxon>Bacteria</taxon>
        <taxon>Pseudomonadati</taxon>
        <taxon>Pseudomonadota</taxon>
        <taxon>Gammaproteobacteria</taxon>
        <taxon>Lysobacterales</taxon>
        <taxon>Lysobacteraceae</taxon>
        <taxon>Xanthomonas</taxon>
    </lineage>
</organism>
<proteinExistence type="predicted"/>
<dbReference type="AlphaFoldDB" id="A0AAU9HPH2"/>
<reference evidence="1 2" key="1">
    <citation type="submission" date="2021-02" db="EMBL/GenBank/DDBJ databases">
        <authorList>
            <person name="Pothier F. J."/>
        </authorList>
    </citation>
    <scope>NUCLEOTIDE SEQUENCE [LARGE SCALE GENOMIC DNA]</scope>
    <source>
        <strain evidence="1 2">1314c</strain>
    </source>
</reference>
<name>A0AAU9HPH2_9XANT</name>
<dbReference type="RefSeq" id="WP_228600808.1">
    <property type="nucleotide sequence ID" value="NZ_HG992337.1"/>
</dbReference>
<dbReference type="EMBL" id="HG992337">
    <property type="protein sequence ID" value="CAE6745365.1"/>
    <property type="molecule type" value="Genomic_DNA"/>
</dbReference>
<evidence type="ECO:0000313" key="2">
    <source>
        <dbReference type="Proteomes" id="UP000835242"/>
    </source>
</evidence>
<sequence>MEAPPQSLKAASLKDIEDAIAQALSQFTTFPPYAEIRAFEVLTESAMDVLTFDTYRFELKVKAPKRDPSKGVFDFD</sequence>
<accession>A0AAU9HPH2</accession>
<evidence type="ECO:0000313" key="1">
    <source>
        <dbReference type="EMBL" id="CAE6745365.1"/>
    </source>
</evidence>
<dbReference type="Proteomes" id="UP000835242">
    <property type="component" value="Chromosome"/>
</dbReference>
<dbReference type="EMBL" id="HG992337">
    <property type="protein sequence ID" value="CAE6745389.1"/>
    <property type="molecule type" value="Genomic_DNA"/>
</dbReference>
<protein>
    <submittedName>
        <fullName evidence="1">Uncharacterized protein</fullName>
    </submittedName>
</protein>